<name>A0A317XAR1_9EURO</name>
<dbReference type="RefSeq" id="XP_025470371.1">
    <property type="nucleotide sequence ID" value="XM_025607084.1"/>
</dbReference>
<dbReference type="Proteomes" id="UP000246702">
    <property type="component" value="Unassembled WGS sequence"/>
</dbReference>
<evidence type="ECO:0000313" key="2">
    <source>
        <dbReference type="Proteomes" id="UP000246702"/>
    </source>
</evidence>
<keyword evidence="2" id="KW-1185">Reference proteome</keyword>
<sequence>MRGSGASKPKARPDRGIGLWCHQPVFLSLTWHLLNWSSLLCLETVRFPCHIHIYQVSTWQNRFIALQEVLLGMKVLFTCFFQYIAQASSFRLWTQYSN</sequence>
<accession>A0A317XAR1</accession>
<reference evidence="1 2" key="1">
    <citation type="submission" date="2016-12" db="EMBL/GenBank/DDBJ databases">
        <title>The genomes of Aspergillus section Nigri reveals drivers in fungal speciation.</title>
        <authorList>
            <consortium name="DOE Joint Genome Institute"/>
            <person name="Vesth T.C."/>
            <person name="Nybo J."/>
            <person name="Theobald S."/>
            <person name="Brandl J."/>
            <person name="Frisvad J.C."/>
            <person name="Nielsen K.F."/>
            <person name="Lyhne E.K."/>
            <person name="Kogle M.E."/>
            <person name="Kuo A."/>
            <person name="Riley R."/>
            <person name="Clum A."/>
            <person name="Nolan M."/>
            <person name="Lipzen A."/>
            <person name="Salamov A."/>
            <person name="Henrissat B."/>
            <person name="Wiebenga A."/>
            <person name="De Vries R.P."/>
            <person name="Grigoriev I.V."/>
            <person name="Mortensen U.H."/>
            <person name="Andersen M.R."/>
            <person name="Baker S.E."/>
        </authorList>
    </citation>
    <scope>NUCLEOTIDE SEQUENCE [LARGE SCALE GENOMIC DNA]</scope>
    <source>
        <strain evidence="1 2">CBS 115572</strain>
    </source>
</reference>
<comment type="caution">
    <text evidence="1">The sequence shown here is derived from an EMBL/GenBank/DDBJ whole genome shotgun (WGS) entry which is preliminary data.</text>
</comment>
<evidence type="ECO:0000313" key="1">
    <source>
        <dbReference type="EMBL" id="PWY93610.1"/>
    </source>
</evidence>
<gene>
    <name evidence="1" type="ORF">BO94DRAFT_347372</name>
</gene>
<dbReference type="AlphaFoldDB" id="A0A317XAR1"/>
<dbReference type="EMBL" id="MSFK01000006">
    <property type="protein sequence ID" value="PWY93610.1"/>
    <property type="molecule type" value="Genomic_DNA"/>
</dbReference>
<dbReference type="GeneID" id="37109227"/>
<organism evidence="1 2">
    <name type="scientific">Aspergillus sclerotioniger CBS 115572</name>
    <dbReference type="NCBI Taxonomy" id="1450535"/>
    <lineage>
        <taxon>Eukaryota</taxon>
        <taxon>Fungi</taxon>
        <taxon>Dikarya</taxon>
        <taxon>Ascomycota</taxon>
        <taxon>Pezizomycotina</taxon>
        <taxon>Eurotiomycetes</taxon>
        <taxon>Eurotiomycetidae</taxon>
        <taxon>Eurotiales</taxon>
        <taxon>Aspergillaceae</taxon>
        <taxon>Aspergillus</taxon>
        <taxon>Aspergillus subgen. Circumdati</taxon>
    </lineage>
</organism>
<protein>
    <submittedName>
        <fullName evidence="1">Uncharacterized protein</fullName>
    </submittedName>
</protein>
<proteinExistence type="predicted"/>